<evidence type="ECO:0000256" key="18">
    <source>
        <dbReference type="PIRNR" id="PIRNR000852"/>
    </source>
</evidence>
<dbReference type="PANTHER" id="PTHR14269">
    <property type="entry name" value="CDP-DIACYLGLYCEROL--GLYCEROL-3-PHOSPHATE 3-PHOSPHATIDYLTRANSFERASE-RELATED"/>
    <property type="match status" value="1"/>
</dbReference>
<evidence type="ECO:0000256" key="19">
    <source>
        <dbReference type="RuleBase" id="RU003750"/>
    </source>
</evidence>
<dbReference type="VEuPathDB" id="FungiDB:T552_01132"/>
<keyword evidence="15 18" id="KW-1208">Phospholipid metabolism</keyword>
<accession>A0A0W4ZLC6</accession>
<dbReference type="InterPro" id="IPR048254">
    <property type="entry name" value="CDP_ALCOHOL_P_TRANSF_CS"/>
</dbReference>
<feature type="transmembrane region" description="Helical" evidence="20">
    <location>
        <begin position="169"/>
        <end position="189"/>
    </location>
</feature>
<dbReference type="InterPro" id="IPR043130">
    <property type="entry name" value="CDP-OH_PTrfase_TM_dom"/>
</dbReference>
<evidence type="ECO:0000256" key="17">
    <source>
        <dbReference type="ARBA" id="ARBA00060701"/>
    </source>
</evidence>
<evidence type="ECO:0000256" key="11">
    <source>
        <dbReference type="ARBA" id="ARBA00022989"/>
    </source>
</evidence>
<evidence type="ECO:0000256" key="4">
    <source>
        <dbReference type="ARBA" id="ARBA00010441"/>
    </source>
</evidence>
<dbReference type="PROSITE" id="PS00379">
    <property type="entry name" value="CDP_ALCOHOL_P_TRANSF"/>
    <property type="match status" value="1"/>
</dbReference>
<keyword evidence="12 18" id="KW-0443">Lipid metabolism</keyword>
<dbReference type="AlphaFoldDB" id="A0A0W4ZLC6"/>
<dbReference type="Proteomes" id="UP000054454">
    <property type="component" value="Unassembled WGS sequence"/>
</dbReference>
<evidence type="ECO:0000256" key="14">
    <source>
        <dbReference type="ARBA" id="ARBA00023209"/>
    </source>
</evidence>
<comment type="similarity">
    <text evidence="4 18 19">Belongs to the CDP-alcohol phosphatidyltransferase class-I family.</text>
</comment>
<evidence type="ECO:0000256" key="12">
    <source>
        <dbReference type="ARBA" id="ARBA00023098"/>
    </source>
</evidence>
<evidence type="ECO:0000256" key="10">
    <source>
        <dbReference type="ARBA" id="ARBA00022824"/>
    </source>
</evidence>
<dbReference type="Gene3D" id="1.20.120.1760">
    <property type="match status" value="1"/>
</dbReference>
<feature type="transmembrane region" description="Helical" evidence="20">
    <location>
        <begin position="201"/>
        <end position="220"/>
    </location>
</feature>
<evidence type="ECO:0000256" key="3">
    <source>
        <dbReference type="ARBA" id="ARBA00005189"/>
    </source>
</evidence>
<dbReference type="FunFam" id="1.20.120.1760:FF:000022">
    <property type="entry name" value="CDP-diacylglycerol--serine O-phosphatidyltransferase"/>
    <property type="match status" value="1"/>
</dbReference>
<protein>
    <recommendedName>
        <fullName evidence="6 18">CDP-diacylglycerol--serine O-phosphatidyltransferase</fullName>
        <ecNumber evidence="5 18">2.7.8.8</ecNumber>
    </recommendedName>
    <alternativeName>
        <fullName evidence="16 18">Phosphatidylserine synthase</fullName>
    </alternativeName>
</protein>
<keyword evidence="11 20" id="KW-1133">Transmembrane helix</keyword>
<dbReference type="Pfam" id="PF01066">
    <property type="entry name" value="CDP-OH_P_transf"/>
    <property type="match status" value="1"/>
</dbReference>
<dbReference type="PIRSF" id="PIRSF000852">
    <property type="entry name" value="Phosphatidylserine_synth_fun"/>
    <property type="match status" value="1"/>
</dbReference>
<organism evidence="21 22">
    <name type="scientific">Pneumocystis carinii (strain B80)</name>
    <name type="common">Rat pneumocystis pneumonia agent</name>
    <name type="synonym">Pneumocystis carinii f. sp. carinii</name>
    <dbReference type="NCBI Taxonomy" id="1408658"/>
    <lineage>
        <taxon>Eukaryota</taxon>
        <taxon>Fungi</taxon>
        <taxon>Dikarya</taxon>
        <taxon>Ascomycota</taxon>
        <taxon>Taphrinomycotina</taxon>
        <taxon>Pneumocystomycetes</taxon>
        <taxon>Pneumocystaceae</taxon>
        <taxon>Pneumocystis</taxon>
    </lineage>
</organism>
<dbReference type="RefSeq" id="XP_018226368.1">
    <property type="nucleotide sequence ID" value="XM_018369724.1"/>
</dbReference>
<dbReference type="OrthoDB" id="448573at2759"/>
<dbReference type="GeneID" id="28935926"/>
<dbReference type="UniPathway" id="UPA00558">
    <property type="reaction ID" value="UER00615"/>
</dbReference>
<dbReference type="PANTHER" id="PTHR14269:SF61">
    <property type="entry name" value="CDP-DIACYLGLYCEROL--SERINE O-PHOSPHATIDYLTRANSFERASE"/>
    <property type="match status" value="1"/>
</dbReference>
<dbReference type="InterPro" id="IPR000462">
    <property type="entry name" value="CDP-OH_P_trans"/>
</dbReference>
<evidence type="ECO:0000256" key="13">
    <source>
        <dbReference type="ARBA" id="ARBA00023136"/>
    </source>
</evidence>
<comment type="subcellular location">
    <subcellularLocation>
        <location evidence="2">Endoplasmic reticulum membrane</location>
        <topology evidence="2">Multi-pass membrane protein</topology>
    </subcellularLocation>
</comment>
<keyword evidence="10 18" id="KW-0256">Endoplasmic reticulum</keyword>
<keyword evidence="13 18" id="KW-0472">Membrane</keyword>
<comment type="catalytic activity">
    <reaction evidence="1 18">
        <text>a CDP-1,2-diacyl-sn-glycerol + L-serine = a 1,2-diacyl-sn-glycero-3-phospho-L-serine + CMP + H(+)</text>
        <dbReference type="Rhea" id="RHEA:16913"/>
        <dbReference type="ChEBI" id="CHEBI:15378"/>
        <dbReference type="ChEBI" id="CHEBI:33384"/>
        <dbReference type="ChEBI" id="CHEBI:57262"/>
        <dbReference type="ChEBI" id="CHEBI:58332"/>
        <dbReference type="ChEBI" id="CHEBI:60377"/>
        <dbReference type="EC" id="2.7.8.8"/>
    </reaction>
</comment>
<keyword evidence="8 18" id="KW-0808">Transferase</keyword>
<comment type="pathway">
    <text evidence="17 18">Phospholipid metabolism; phosphatidylethanolamine biosynthesis; phosphatidylethanolamine from CDP-diacylglycerol: step 1/2.</text>
</comment>
<evidence type="ECO:0000313" key="22">
    <source>
        <dbReference type="Proteomes" id="UP000054454"/>
    </source>
</evidence>
<keyword evidence="9 20" id="KW-0812">Transmembrane</keyword>
<evidence type="ECO:0000256" key="16">
    <source>
        <dbReference type="ARBA" id="ARBA00032361"/>
    </source>
</evidence>
<reference evidence="22" key="1">
    <citation type="journal article" date="2016" name="Nat. Commun.">
        <title>Genome analysis of three Pneumocystis species reveals adaptation mechanisms to life exclusively in mammalian hosts.</title>
        <authorList>
            <person name="Ma L."/>
            <person name="Chen Z."/>
            <person name="Huang D.W."/>
            <person name="Kutty G."/>
            <person name="Ishihara M."/>
            <person name="Wang H."/>
            <person name="Abouelleil A."/>
            <person name="Bishop L."/>
            <person name="Davey E."/>
            <person name="Deng R."/>
            <person name="Deng X."/>
            <person name="Fan L."/>
            <person name="Fantoni G."/>
            <person name="Fitzgerald M."/>
            <person name="Gogineni E."/>
            <person name="Goldberg J.M."/>
            <person name="Handley G."/>
            <person name="Hu X."/>
            <person name="Huber C."/>
            <person name="Jiao X."/>
            <person name="Jones K."/>
            <person name="Levin J.Z."/>
            <person name="Liu Y."/>
            <person name="Macdonald P."/>
            <person name="Melnikov A."/>
            <person name="Raley C."/>
            <person name="Sassi M."/>
            <person name="Sherman B.T."/>
            <person name="Song X."/>
            <person name="Sykes S."/>
            <person name="Tran B."/>
            <person name="Walsh L."/>
            <person name="Xia Y."/>
            <person name="Yang J."/>
            <person name="Young S."/>
            <person name="Zeng Q."/>
            <person name="Zheng X."/>
            <person name="Stephens R."/>
            <person name="Nusbaum C."/>
            <person name="Birren B.W."/>
            <person name="Azadi P."/>
            <person name="Lempicki R.A."/>
            <person name="Cuomo C.A."/>
            <person name="Kovacs J.A."/>
        </authorList>
    </citation>
    <scope>NUCLEOTIDE SEQUENCE [LARGE SCALE GENOMIC DNA]</scope>
    <source>
        <strain evidence="22">B80</strain>
    </source>
</reference>
<dbReference type="InterPro" id="IPR050324">
    <property type="entry name" value="CDP-alcohol_PTase-I"/>
</dbReference>
<dbReference type="GO" id="GO:0003882">
    <property type="term" value="F:CDP-diacylglycerol-serine O-phosphatidyltransferase activity"/>
    <property type="evidence" value="ECO:0007669"/>
    <property type="project" value="UniProtKB-UniRule"/>
</dbReference>
<evidence type="ECO:0000256" key="9">
    <source>
        <dbReference type="ARBA" id="ARBA00022692"/>
    </source>
</evidence>
<dbReference type="InterPro" id="IPR016271">
    <property type="entry name" value="CDP-diaglyc--ser_O-PTrfase_fun"/>
</dbReference>
<keyword evidence="7 18" id="KW-0444">Lipid biosynthesis</keyword>
<dbReference type="NCBIfam" id="TIGR00473">
    <property type="entry name" value="pssA"/>
    <property type="match status" value="1"/>
</dbReference>
<dbReference type="GO" id="GO:0006659">
    <property type="term" value="P:phosphatidylserine biosynthetic process"/>
    <property type="evidence" value="ECO:0007669"/>
    <property type="project" value="UniProtKB-UniRule"/>
</dbReference>
<keyword evidence="22" id="KW-1185">Reference proteome</keyword>
<name>A0A0W4ZLC6_PNEC8</name>
<keyword evidence="14 18" id="KW-0594">Phospholipid biosynthesis</keyword>
<evidence type="ECO:0000256" key="5">
    <source>
        <dbReference type="ARBA" id="ARBA00013174"/>
    </source>
</evidence>
<evidence type="ECO:0000256" key="6">
    <source>
        <dbReference type="ARBA" id="ARBA00017171"/>
    </source>
</evidence>
<gene>
    <name evidence="21" type="ORF">T552_01132</name>
</gene>
<dbReference type="EMBL" id="LFVZ01000005">
    <property type="protein sequence ID" value="KTW29175.1"/>
    <property type="molecule type" value="Genomic_DNA"/>
</dbReference>
<proteinExistence type="inferred from homology"/>
<dbReference type="EC" id="2.7.8.8" evidence="5 18"/>
<sequence length="229" mass="25781">MPKNKTSILNKTEKKSSTNIYNDRHFSLIRTLQLADFITELNGFCGIMSVFSSMKYCLGDPLDTAWLWKSMTLMPLGLCFDFLDGRVARWRKKSSPIGRELDSLADLVSFGIAPSVFAFALGIRTLIDSIILSFFVLCGISRLARFNISVDSLPKDKYGKLKYFEGTPIPTTLSIVAIMGWWVRSGWILEKLPFGVIYKNSFFEFHPAAIVFALSGCAMCSKTLKVRKI</sequence>
<evidence type="ECO:0000256" key="7">
    <source>
        <dbReference type="ARBA" id="ARBA00022516"/>
    </source>
</evidence>
<dbReference type="GO" id="GO:0006646">
    <property type="term" value="P:phosphatidylethanolamine biosynthetic process"/>
    <property type="evidence" value="ECO:0007669"/>
    <property type="project" value="UniProtKB-UniRule"/>
</dbReference>
<comment type="caution">
    <text evidence="21">The sequence shown here is derived from an EMBL/GenBank/DDBJ whole genome shotgun (WGS) entry which is preliminary data.</text>
</comment>
<evidence type="ECO:0000256" key="8">
    <source>
        <dbReference type="ARBA" id="ARBA00022679"/>
    </source>
</evidence>
<evidence type="ECO:0000256" key="15">
    <source>
        <dbReference type="ARBA" id="ARBA00023264"/>
    </source>
</evidence>
<evidence type="ECO:0000313" key="21">
    <source>
        <dbReference type="EMBL" id="KTW29175.1"/>
    </source>
</evidence>
<comment type="pathway">
    <text evidence="3">Lipid metabolism.</text>
</comment>
<evidence type="ECO:0000256" key="1">
    <source>
        <dbReference type="ARBA" id="ARBA00000287"/>
    </source>
</evidence>
<feature type="transmembrane region" description="Helical" evidence="20">
    <location>
        <begin position="129"/>
        <end position="148"/>
    </location>
</feature>
<evidence type="ECO:0000256" key="20">
    <source>
        <dbReference type="SAM" id="Phobius"/>
    </source>
</evidence>
<dbReference type="InterPro" id="IPR004533">
    <property type="entry name" value="CDP-diaglyc--ser_O-PTrfase"/>
</dbReference>
<evidence type="ECO:0000256" key="2">
    <source>
        <dbReference type="ARBA" id="ARBA00004477"/>
    </source>
</evidence>
<dbReference type="GO" id="GO:0005789">
    <property type="term" value="C:endoplasmic reticulum membrane"/>
    <property type="evidence" value="ECO:0007669"/>
    <property type="project" value="UniProtKB-SubCell"/>
</dbReference>